<evidence type="ECO:0000313" key="8">
    <source>
        <dbReference type="EMBL" id="CAJ0572225.1"/>
    </source>
</evidence>
<evidence type="ECO:0000313" key="9">
    <source>
        <dbReference type="Proteomes" id="UP001177023"/>
    </source>
</evidence>
<evidence type="ECO:0000256" key="4">
    <source>
        <dbReference type="ARBA" id="ARBA00022824"/>
    </source>
</evidence>
<gene>
    <name evidence="8" type="ORF">MSPICULIGERA_LOCUS10616</name>
</gene>
<reference evidence="8" key="1">
    <citation type="submission" date="2023-06" db="EMBL/GenBank/DDBJ databases">
        <authorList>
            <person name="Delattre M."/>
        </authorList>
    </citation>
    <scope>NUCLEOTIDE SEQUENCE</scope>
    <source>
        <strain evidence="8">AF72</strain>
    </source>
</reference>
<feature type="non-terminal residue" evidence="8">
    <location>
        <position position="1"/>
    </location>
</feature>
<comment type="similarity">
    <text evidence="2 7">Belongs to the DPM3 family.</text>
</comment>
<name>A0AA36CP56_9BILA</name>
<dbReference type="GO" id="GO:0005789">
    <property type="term" value="C:endoplasmic reticulum membrane"/>
    <property type="evidence" value="ECO:0007669"/>
    <property type="project" value="UniProtKB-SubCell"/>
</dbReference>
<dbReference type="Proteomes" id="UP001177023">
    <property type="component" value="Unassembled WGS sequence"/>
</dbReference>
<dbReference type="InterPro" id="IPR013174">
    <property type="entry name" value="DPM3"/>
</dbReference>
<evidence type="ECO:0000256" key="7">
    <source>
        <dbReference type="RuleBase" id="RU365085"/>
    </source>
</evidence>
<evidence type="ECO:0000256" key="1">
    <source>
        <dbReference type="ARBA" id="ARBA00004477"/>
    </source>
</evidence>
<evidence type="ECO:0000256" key="5">
    <source>
        <dbReference type="ARBA" id="ARBA00022989"/>
    </source>
</evidence>
<dbReference type="EMBL" id="CATQJA010002593">
    <property type="protein sequence ID" value="CAJ0572225.1"/>
    <property type="molecule type" value="Genomic_DNA"/>
</dbReference>
<organism evidence="8 9">
    <name type="scientific">Mesorhabditis spiculigera</name>
    <dbReference type="NCBI Taxonomy" id="96644"/>
    <lineage>
        <taxon>Eukaryota</taxon>
        <taxon>Metazoa</taxon>
        <taxon>Ecdysozoa</taxon>
        <taxon>Nematoda</taxon>
        <taxon>Chromadorea</taxon>
        <taxon>Rhabditida</taxon>
        <taxon>Rhabditina</taxon>
        <taxon>Rhabditomorpha</taxon>
        <taxon>Rhabditoidea</taxon>
        <taxon>Rhabditidae</taxon>
        <taxon>Mesorhabditinae</taxon>
        <taxon>Mesorhabditis</taxon>
    </lineage>
</organism>
<comment type="caution">
    <text evidence="8">The sequence shown here is derived from an EMBL/GenBank/DDBJ whole genome shotgun (WGS) entry which is preliminary data.</text>
</comment>
<accession>A0AA36CP56</accession>
<comment type="subunit">
    <text evidence="7">Component of the dolichol-phosphate mannose (DPM) synthase complex.</text>
</comment>
<evidence type="ECO:0000256" key="6">
    <source>
        <dbReference type="ARBA" id="ARBA00023136"/>
    </source>
</evidence>
<evidence type="ECO:0000256" key="2">
    <source>
        <dbReference type="ARBA" id="ARBA00010430"/>
    </source>
</evidence>
<dbReference type="AlphaFoldDB" id="A0AA36CP56"/>
<comment type="function">
    <text evidence="7">Stabilizer subunit of the dolichol-phosphate mannose (DPM) synthase complex; tethers catalytic subunit to the ER.</text>
</comment>
<proteinExistence type="inferred from homology"/>
<keyword evidence="4 7" id="KW-0256">Endoplasmic reticulum</keyword>
<protein>
    <recommendedName>
        <fullName evidence="7">Dolichol-phosphate mannosyltransferase subunit 3</fullName>
    </recommendedName>
</protein>
<sequence length="135" mass="15830">MNGPDWNGTERKEYYRGLPRKISDFCRFLVFHQTAEPGNLFSSFLLVVMATQAVNFATYIYITGVTWLAMLWYYQEDPPHFVLFFPFYIVLACVLWGVTNIVKKVYDFDDCVSAREELLGEIDEARKNMKCLKKD</sequence>
<feature type="transmembrane region" description="Helical" evidence="7">
    <location>
        <begin position="80"/>
        <end position="98"/>
    </location>
</feature>
<keyword evidence="6 7" id="KW-0472">Membrane</keyword>
<dbReference type="Pfam" id="PF08285">
    <property type="entry name" value="DPM3"/>
    <property type="match status" value="1"/>
</dbReference>
<evidence type="ECO:0000256" key="3">
    <source>
        <dbReference type="ARBA" id="ARBA00022692"/>
    </source>
</evidence>
<comment type="subcellular location">
    <subcellularLocation>
        <location evidence="1 7">Endoplasmic reticulum membrane</location>
        <topology evidence="1 7">Multi-pass membrane protein</topology>
    </subcellularLocation>
</comment>
<keyword evidence="3 7" id="KW-0812">Transmembrane</keyword>
<keyword evidence="5 7" id="KW-1133">Transmembrane helix</keyword>
<keyword evidence="9" id="KW-1185">Reference proteome</keyword>
<comment type="pathway">
    <text evidence="7">Protein modification; protein glycosylation.</text>
</comment>
<feature type="transmembrane region" description="Helical" evidence="7">
    <location>
        <begin position="53"/>
        <end position="74"/>
    </location>
</feature>